<sequence length="178" mass="20341">MQNFSLLKKEFLKKWIKGLQICSPSSDQNMGIMERKNAIKLSADLAMAFTRKGRTSWSRAVIAKASRNNNDMTLIKKASKQSLYRSKRISKRSRNVRRSLRSAKVSSSHRVLPNLIAKRLVRKRTQVLKRLVPGGEQCLDELTLMRETLDYIISLRAQIDVMRCLAKASAHDQLVNGK</sequence>
<dbReference type="PANTHER" id="PTHR33124:SF5">
    <property type="entry name" value="TRANSCRIPTION FACTOR IBH1-LIKE 1"/>
    <property type="match status" value="1"/>
</dbReference>
<comment type="caution">
    <text evidence="6">The sequence shown here is derived from an EMBL/GenBank/DDBJ whole genome shotgun (WGS) entry which is preliminary data.</text>
</comment>
<comment type="subcellular location">
    <subcellularLocation>
        <location evidence="1">Nucleus</location>
    </subcellularLocation>
</comment>
<dbReference type="PANTHER" id="PTHR33124">
    <property type="entry name" value="TRANSCRIPTION FACTOR IBH1-LIKE 1"/>
    <property type="match status" value="1"/>
</dbReference>
<keyword evidence="4" id="KW-0539">Nucleus</keyword>
<dbReference type="CDD" id="cd11444">
    <property type="entry name" value="bHLH_AtIBH1_like"/>
    <property type="match status" value="1"/>
</dbReference>
<keyword evidence="7" id="KW-1185">Reference proteome</keyword>
<dbReference type="AlphaFoldDB" id="A0AA88J5R2"/>
<name>A0AA88J5R2_FICCA</name>
<dbReference type="InterPro" id="IPR059002">
    <property type="entry name" value="IBH1_N"/>
</dbReference>
<organism evidence="6 7">
    <name type="scientific">Ficus carica</name>
    <name type="common">Common fig</name>
    <dbReference type="NCBI Taxonomy" id="3494"/>
    <lineage>
        <taxon>Eukaryota</taxon>
        <taxon>Viridiplantae</taxon>
        <taxon>Streptophyta</taxon>
        <taxon>Embryophyta</taxon>
        <taxon>Tracheophyta</taxon>
        <taxon>Spermatophyta</taxon>
        <taxon>Magnoliopsida</taxon>
        <taxon>eudicotyledons</taxon>
        <taxon>Gunneridae</taxon>
        <taxon>Pentapetalae</taxon>
        <taxon>rosids</taxon>
        <taxon>fabids</taxon>
        <taxon>Rosales</taxon>
        <taxon>Moraceae</taxon>
        <taxon>Ficeae</taxon>
        <taxon>Ficus</taxon>
    </lineage>
</organism>
<keyword evidence="3" id="KW-0804">Transcription</keyword>
<evidence type="ECO:0000256" key="1">
    <source>
        <dbReference type="ARBA" id="ARBA00004123"/>
    </source>
</evidence>
<accession>A0AA88J5R2</accession>
<dbReference type="InterPro" id="IPR036638">
    <property type="entry name" value="HLH_DNA-bd_sf"/>
</dbReference>
<dbReference type="InterPro" id="IPR044549">
    <property type="entry name" value="bHLH_AtIBH1-like"/>
</dbReference>
<protein>
    <recommendedName>
        <fullName evidence="5">IBH1-like N-terminal domain-containing protein</fullName>
    </recommendedName>
</protein>
<dbReference type="GO" id="GO:0000976">
    <property type="term" value="F:transcription cis-regulatory region binding"/>
    <property type="evidence" value="ECO:0007669"/>
    <property type="project" value="UniProtKB-ARBA"/>
</dbReference>
<evidence type="ECO:0000259" key="5">
    <source>
        <dbReference type="Pfam" id="PF26576"/>
    </source>
</evidence>
<gene>
    <name evidence="6" type="ORF">TIFTF001_031869</name>
</gene>
<dbReference type="Proteomes" id="UP001187192">
    <property type="component" value="Unassembled WGS sequence"/>
</dbReference>
<dbReference type="GO" id="GO:0006355">
    <property type="term" value="P:regulation of DNA-templated transcription"/>
    <property type="evidence" value="ECO:0007669"/>
    <property type="project" value="InterPro"/>
</dbReference>
<evidence type="ECO:0000256" key="2">
    <source>
        <dbReference type="ARBA" id="ARBA00023015"/>
    </source>
</evidence>
<keyword evidence="2" id="KW-0805">Transcription regulation</keyword>
<dbReference type="Pfam" id="PF26576">
    <property type="entry name" value="IBH1_N"/>
    <property type="match status" value="1"/>
</dbReference>
<dbReference type="InterPro" id="IPR044660">
    <property type="entry name" value="IBH1-like"/>
</dbReference>
<evidence type="ECO:0000313" key="6">
    <source>
        <dbReference type="EMBL" id="GMN62795.1"/>
    </source>
</evidence>
<feature type="domain" description="IBH1-like N-terminal" evidence="5">
    <location>
        <begin position="7"/>
        <end position="68"/>
    </location>
</feature>
<dbReference type="GO" id="GO:0046983">
    <property type="term" value="F:protein dimerization activity"/>
    <property type="evidence" value="ECO:0007669"/>
    <property type="project" value="InterPro"/>
</dbReference>
<evidence type="ECO:0000256" key="3">
    <source>
        <dbReference type="ARBA" id="ARBA00023163"/>
    </source>
</evidence>
<dbReference type="GO" id="GO:0005634">
    <property type="term" value="C:nucleus"/>
    <property type="evidence" value="ECO:0007669"/>
    <property type="project" value="UniProtKB-SubCell"/>
</dbReference>
<dbReference type="SUPFAM" id="SSF47459">
    <property type="entry name" value="HLH, helix-loop-helix DNA-binding domain"/>
    <property type="match status" value="1"/>
</dbReference>
<evidence type="ECO:0000313" key="7">
    <source>
        <dbReference type="Proteomes" id="UP001187192"/>
    </source>
</evidence>
<evidence type="ECO:0000256" key="4">
    <source>
        <dbReference type="ARBA" id="ARBA00023242"/>
    </source>
</evidence>
<proteinExistence type="predicted"/>
<reference evidence="6" key="1">
    <citation type="submission" date="2023-07" db="EMBL/GenBank/DDBJ databases">
        <title>draft genome sequence of fig (Ficus carica).</title>
        <authorList>
            <person name="Takahashi T."/>
            <person name="Nishimura K."/>
        </authorList>
    </citation>
    <scope>NUCLEOTIDE SEQUENCE</scope>
</reference>
<dbReference type="EMBL" id="BTGU01000135">
    <property type="protein sequence ID" value="GMN62795.1"/>
    <property type="molecule type" value="Genomic_DNA"/>
</dbReference>